<gene>
    <name evidence="1" type="ORF">RBSH_05655</name>
</gene>
<comment type="caution">
    <text evidence="1">The sequence shown here is derived from an EMBL/GenBank/DDBJ whole genome shotgun (WGS) entry which is preliminary data.</text>
</comment>
<dbReference type="PATRIC" id="fig|993517.3.peg.6120"/>
<proteinExistence type="predicted"/>
<accession>K5D8E0</accession>
<name>K5D8E0_RHOBT</name>
<sequence length="61" mass="6544">MTVEDVTFDEVKGGGLGVVQTISCASAMLMVSHTNMQQINHSKTVHRLPMERSISIADAVA</sequence>
<evidence type="ECO:0000313" key="1">
    <source>
        <dbReference type="EMBL" id="EKJ99068.1"/>
    </source>
</evidence>
<dbReference type="Proteomes" id="UP000007993">
    <property type="component" value="Unassembled WGS sequence"/>
</dbReference>
<dbReference type="EMBL" id="AMCW01000159">
    <property type="protein sequence ID" value="EKJ99068.1"/>
    <property type="molecule type" value="Genomic_DNA"/>
</dbReference>
<evidence type="ECO:0000313" key="2">
    <source>
        <dbReference type="Proteomes" id="UP000007993"/>
    </source>
</evidence>
<reference evidence="1 2" key="1">
    <citation type="journal article" date="2013" name="Mar. Genomics">
        <title>Expression of sulfatases in Rhodopirellula baltica and the diversity of sulfatases in the genus Rhodopirellula.</title>
        <authorList>
            <person name="Wegner C.E."/>
            <person name="Richter-Heitmann T."/>
            <person name="Klindworth A."/>
            <person name="Klockow C."/>
            <person name="Richter M."/>
            <person name="Achstetter T."/>
            <person name="Glockner F.O."/>
            <person name="Harder J."/>
        </authorList>
    </citation>
    <scope>NUCLEOTIDE SEQUENCE [LARGE SCALE GENOMIC DNA]</scope>
    <source>
        <strain evidence="1 2">SH28</strain>
    </source>
</reference>
<dbReference type="AlphaFoldDB" id="K5D8E0"/>
<organism evidence="1 2">
    <name type="scientific">Rhodopirellula baltica SH28</name>
    <dbReference type="NCBI Taxonomy" id="993517"/>
    <lineage>
        <taxon>Bacteria</taxon>
        <taxon>Pseudomonadati</taxon>
        <taxon>Planctomycetota</taxon>
        <taxon>Planctomycetia</taxon>
        <taxon>Pirellulales</taxon>
        <taxon>Pirellulaceae</taxon>
        <taxon>Rhodopirellula</taxon>
    </lineage>
</organism>
<protein>
    <submittedName>
        <fullName evidence="1">Uncharacterized protein</fullName>
    </submittedName>
</protein>